<evidence type="ECO:0000313" key="2">
    <source>
        <dbReference type="EMBL" id="ATJ84320.1"/>
    </source>
</evidence>
<keyword evidence="3" id="KW-1185">Reference proteome</keyword>
<organism evidence="2 3">
    <name type="scientific">Halomonas beimenensis</name>
    <dbReference type="NCBI Taxonomy" id="475662"/>
    <lineage>
        <taxon>Bacteria</taxon>
        <taxon>Pseudomonadati</taxon>
        <taxon>Pseudomonadota</taxon>
        <taxon>Gammaproteobacteria</taxon>
        <taxon>Oceanospirillales</taxon>
        <taxon>Halomonadaceae</taxon>
        <taxon>Halomonas</taxon>
    </lineage>
</organism>
<dbReference type="RefSeq" id="WP_097790527.1">
    <property type="nucleotide sequence ID" value="NZ_BAAADT010000043.1"/>
</dbReference>
<evidence type="ECO:0000313" key="3">
    <source>
        <dbReference type="Proteomes" id="UP000219993"/>
    </source>
</evidence>
<dbReference type="InterPro" id="IPR012902">
    <property type="entry name" value="N_methyl_site"/>
</dbReference>
<dbReference type="Pfam" id="PF07963">
    <property type="entry name" value="N_methyl"/>
    <property type="match status" value="1"/>
</dbReference>
<dbReference type="PROSITE" id="PS00409">
    <property type="entry name" value="PROKAR_NTER_METHYL"/>
    <property type="match status" value="1"/>
</dbReference>
<dbReference type="AlphaFoldDB" id="A0A291PBQ7"/>
<dbReference type="Proteomes" id="UP000219993">
    <property type="component" value="Chromosome"/>
</dbReference>
<evidence type="ECO:0008006" key="4">
    <source>
        <dbReference type="Google" id="ProtNLM"/>
    </source>
</evidence>
<keyword evidence="1" id="KW-1133">Transmembrane helix</keyword>
<feature type="transmembrane region" description="Helical" evidence="1">
    <location>
        <begin position="12"/>
        <end position="36"/>
    </location>
</feature>
<dbReference type="EMBL" id="CP021435">
    <property type="protein sequence ID" value="ATJ84320.1"/>
    <property type="molecule type" value="Genomic_DNA"/>
</dbReference>
<accession>A0A291PBQ7</accession>
<sequence length="200" mass="21209">MKAAGSRSQQGFTLVELMIALVLGLLVVLGVSQVYLMTLQSSRAIADVAARQEVVSYFSNVVGNEVRASFTAYPVSGGVPDASAGNLQINYTDDAADPPFSELYCPASEALEALEYYSEEDAGLGESFLVVVPFCSVSGNTGAQRVLSGVDGLVFDRGTDDRFIDVTMTLSSSDNTFSNAAASKNTIEMRMVSHSVSIFD</sequence>
<evidence type="ECO:0000256" key="1">
    <source>
        <dbReference type="SAM" id="Phobius"/>
    </source>
</evidence>
<protein>
    <recommendedName>
        <fullName evidence="4">Prepilin-type N-terminal cleavage/methylation domain-containing protein</fullName>
    </recommendedName>
</protein>
<keyword evidence="1" id="KW-0472">Membrane</keyword>
<keyword evidence="1" id="KW-0812">Transmembrane</keyword>
<reference evidence="2 3" key="1">
    <citation type="journal article" date="2017" name="Sci. Rep.">
        <title>Revealing the Saline Adaptation Strategies of the Halophilic Bacterium Halomonas beimenensis through High-throughput Omics and Transposon Mutagenesis Approaches.</title>
        <authorList>
            <person name="Chen Y.H."/>
            <person name="Lin S.S."/>
            <person name="Shyu Y.T."/>
        </authorList>
    </citation>
    <scope>NUCLEOTIDE SEQUENCE [LARGE SCALE GENOMIC DNA]</scope>
    <source>
        <strain evidence="2 3">NTU-111</strain>
    </source>
</reference>
<gene>
    <name evidence="2" type="ORF">BEI_3333</name>
</gene>
<dbReference type="KEGG" id="hbe:BEI_3333"/>
<name>A0A291PBQ7_9GAMM</name>
<proteinExistence type="predicted"/>
<dbReference type="NCBIfam" id="TIGR02532">
    <property type="entry name" value="IV_pilin_GFxxxE"/>
    <property type="match status" value="1"/>
</dbReference>